<feature type="signal peptide" evidence="7">
    <location>
        <begin position="1"/>
        <end position="18"/>
    </location>
</feature>
<evidence type="ECO:0000256" key="6">
    <source>
        <dbReference type="PROSITE-ProRule" id="PRU00124"/>
    </source>
</evidence>
<keyword evidence="1 7" id="KW-0732">Signal</keyword>
<evidence type="ECO:0000256" key="2">
    <source>
        <dbReference type="ARBA" id="ARBA00022737"/>
    </source>
</evidence>
<dbReference type="Gene3D" id="4.10.400.10">
    <property type="entry name" value="Low-density Lipoprotein Receptor"/>
    <property type="match status" value="2"/>
</dbReference>
<keyword evidence="10" id="KW-1185">Reference proteome</keyword>
<comment type="caution">
    <text evidence="9">The sequence shown here is derived from an EMBL/GenBank/DDBJ whole genome shotgun (WGS) entry which is preliminary data.</text>
</comment>
<dbReference type="FunFam" id="4.10.400.10:FF:000034">
    <property type="entry name" value="Low-density lipoprotein receptor-related protein 2"/>
    <property type="match status" value="1"/>
</dbReference>
<dbReference type="EMBL" id="CAXKWB010029620">
    <property type="protein sequence ID" value="CAL4135928.1"/>
    <property type="molecule type" value="Genomic_DNA"/>
</dbReference>
<name>A0AAV2RRR1_MEGNR</name>
<evidence type="ECO:0000256" key="4">
    <source>
        <dbReference type="ARBA" id="ARBA00023180"/>
    </source>
</evidence>
<dbReference type="InterPro" id="IPR036055">
    <property type="entry name" value="LDL_receptor-like_sf"/>
</dbReference>
<feature type="disulfide bond" evidence="6">
    <location>
        <begin position="197"/>
        <end position="209"/>
    </location>
</feature>
<feature type="disulfide bond" evidence="6">
    <location>
        <begin position="204"/>
        <end position="222"/>
    </location>
</feature>
<feature type="disulfide bond" evidence="6">
    <location>
        <begin position="159"/>
        <end position="171"/>
    </location>
</feature>
<accession>A0AAV2RRR1</accession>
<reference evidence="9 10" key="1">
    <citation type="submission" date="2024-05" db="EMBL/GenBank/DDBJ databases">
        <authorList>
            <person name="Wallberg A."/>
        </authorList>
    </citation>
    <scope>NUCLEOTIDE SEQUENCE [LARGE SCALE GENOMIC DNA]</scope>
</reference>
<dbReference type="PROSITE" id="PS50068">
    <property type="entry name" value="LDLRA_2"/>
    <property type="match status" value="2"/>
</dbReference>
<evidence type="ECO:0000313" key="9">
    <source>
        <dbReference type="EMBL" id="CAL4135928.1"/>
    </source>
</evidence>
<dbReference type="InterPro" id="IPR002172">
    <property type="entry name" value="LDrepeatLR_classA_rpt"/>
</dbReference>
<gene>
    <name evidence="9" type="ORF">MNOR_LOCUS27736</name>
</gene>
<feature type="disulfide bond" evidence="6">
    <location>
        <begin position="216"/>
        <end position="231"/>
    </location>
</feature>
<dbReference type="PROSITE" id="PS01180">
    <property type="entry name" value="CUB"/>
    <property type="match status" value="1"/>
</dbReference>
<feature type="disulfide bond" evidence="6">
    <location>
        <begin position="178"/>
        <end position="193"/>
    </location>
</feature>
<dbReference type="InterPro" id="IPR035914">
    <property type="entry name" value="Sperma_CUB_dom_sf"/>
</dbReference>
<dbReference type="SUPFAM" id="SSF49854">
    <property type="entry name" value="Spermadhesin, CUB domain"/>
    <property type="match status" value="1"/>
</dbReference>
<dbReference type="SMART" id="SM00042">
    <property type="entry name" value="CUB"/>
    <property type="match status" value="1"/>
</dbReference>
<dbReference type="CDD" id="cd00041">
    <property type="entry name" value="CUB"/>
    <property type="match status" value="1"/>
</dbReference>
<dbReference type="PRINTS" id="PR00261">
    <property type="entry name" value="LDLRECEPTOR"/>
</dbReference>
<comment type="caution">
    <text evidence="5">Lacks conserved residue(s) required for the propagation of feature annotation.</text>
</comment>
<evidence type="ECO:0000313" key="10">
    <source>
        <dbReference type="Proteomes" id="UP001497623"/>
    </source>
</evidence>
<dbReference type="Gene3D" id="2.60.120.290">
    <property type="entry name" value="Spermadhesin, CUB domain"/>
    <property type="match status" value="1"/>
</dbReference>
<organism evidence="9 10">
    <name type="scientific">Meganyctiphanes norvegica</name>
    <name type="common">Northern krill</name>
    <name type="synonym">Thysanopoda norvegica</name>
    <dbReference type="NCBI Taxonomy" id="48144"/>
    <lineage>
        <taxon>Eukaryota</taxon>
        <taxon>Metazoa</taxon>
        <taxon>Ecdysozoa</taxon>
        <taxon>Arthropoda</taxon>
        <taxon>Crustacea</taxon>
        <taxon>Multicrustacea</taxon>
        <taxon>Malacostraca</taxon>
        <taxon>Eumalacostraca</taxon>
        <taxon>Eucarida</taxon>
        <taxon>Euphausiacea</taxon>
        <taxon>Euphausiidae</taxon>
        <taxon>Meganyctiphanes</taxon>
    </lineage>
</organism>
<dbReference type="AlphaFoldDB" id="A0AAV2RRR1"/>
<evidence type="ECO:0000256" key="7">
    <source>
        <dbReference type="SAM" id="SignalP"/>
    </source>
</evidence>
<keyword evidence="3 6" id="KW-1015">Disulfide bond</keyword>
<feature type="domain" description="CUB" evidence="8">
    <location>
        <begin position="41"/>
        <end position="152"/>
    </location>
</feature>
<evidence type="ECO:0000256" key="1">
    <source>
        <dbReference type="ARBA" id="ARBA00022729"/>
    </source>
</evidence>
<feature type="disulfide bond" evidence="6">
    <location>
        <begin position="166"/>
        <end position="184"/>
    </location>
</feature>
<evidence type="ECO:0000256" key="5">
    <source>
        <dbReference type="PROSITE-ProRule" id="PRU00059"/>
    </source>
</evidence>
<dbReference type="SMART" id="SM00192">
    <property type="entry name" value="LDLa"/>
    <property type="match status" value="2"/>
</dbReference>
<proteinExistence type="predicted"/>
<evidence type="ECO:0000259" key="8">
    <source>
        <dbReference type="PROSITE" id="PS01180"/>
    </source>
</evidence>
<sequence>MVLLPLLAVMALVLKCNATVRHGPRFPLNRVGFDSEKLIECAKKPTTQTLNAGEAIEIQSPKYPKNYPKTKCGWKLQVIGTDKITVSCSGFEMEKPDKKGICKDFLQIGDKKFCGKNGPKEVTINVKNSIELNFASNKKKSGSGFSCTVKAESNEPPPCSPIEFQCTPGECIPIWYACDGITDCSNGLDEIDCPPPCNSLEFRCKPGECIPIWHDCDGIAHCSNELDNFEC</sequence>
<keyword evidence="4" id="KW-0325">Glycoprotein</keyword>
<dbReference type="Proteomes" id="UP001497623">
    <property type="component" value="Unassembled WGS sequence"/>
</dbReference>
<feature type="chain" id="PRO_5043573271" description="CUB domain-containing protein" evidence="7">
    <location>
        <begin position="19"/>
        <end position="231"/>
    </location>
</feature>
<dbReference type="PANTHER" id="PTHR24251">
    <property type="entry name" value="OVOCHYMASE-RELATED"/>
    <property type="match status" value="1"/>
</dbReference>
<protein>
    <recommendedName>
        <fullName evidence="8">CUB domain-containing protein</fullName>
    </recommendedName>
</protein>
<dbReference type="Pfam" id="PF00431">
    <property type="entry name" value="CUB"/>
    <property type="match status" value="1"/>
</dbReference>
<evidence type="ECO:0000256" key="3">
    <source>
        <dbReference type="ARBA" id="ARBA00023157"/>
    </source>
</evidence>
<dbReference type="Pfam" id="PF00057">
    <property type="entry name" value="Ldl_recept_a"/>
    <property type="match status" value="1"/>
</dbReference>
<feature type="non-terminal residue" evidence="9">
    <location>
        <position position="231"/>
    </location>
</feature>
<dbReference type="SUPFAM" id="SSF57424">
    <property type="entry name" value="LDL receptor-like module"/>
    <property type="match status" value="2"/>
</dbReference>
<dbReference type="CDD" id="cd00112">
    <property type="entry name" value="LDLa"/>
    <property type="match status" value="2"/>
</dbReference>
<dbReference type="InterPro" id="IPR000859">
    <property type="entry name" value="CUB_dom"/>
</dbReference>
<keyword evidence="2" id="KW-0677">Repeat</keyword>